<evidence type="ECO:0000313" key="3">
    <source>
        <dbReference type="Proteomes" id="UP001341135"/>
    </source>
</evidence>
<dbReference type="EMBL" id="AP028907">
    <property type="protein sequence ID" value="BES82840.1"/>
    <property type="molecule type" value="Genomic_DNA"/>
</dbReference>
<gene>
    <name evidence="2" type="ORF">PABY_24070</name>
</gene>
<reference evidence="2 3" key="1">
    <citation type="submission" date="2023-09" db="EMBL/GenBank/DDBJ databases">
        <title>Pyrofollis japonicus gen. nov. sp. nov., a novel member of the family Pyrodictiaceae isolated from the Iheya North hydrothermal field.</title>
        <authorList>
            <person name="Miyazaki U."/>
            <person name="Sanari M."/>
            <person name="Tame A."/>
            <person name="Kitajima M."/>
            <person name="Okamoto A."/>
            <person name="Sawayama S."/>
            <person name="Miyazaki J."/>
            <person name="Takai K."/>
            <person name="Nakagawa S."/>
        </authorList>
    </citation>
    <scope>NUCLEOTIDE SEQUENCE [LARGE SCALE GENOMIC DNA]</scope>
    <source>
        <strain evidence="2 3">AV2</strain>
    </source>
</reference>
<feature type="compositionally biased region" description="Basic and acidic residues" evidence="1">
    <location>
        <begin position="7"/>
        <end position="24"/>
    </location>
</feature>
<proteinExistence type="predicted"/>
<protein>
    <submittedName>
        <fullName evidence="2">Uncharacterized protein</fullName>
    </submittedName>
</protein>
<accession>A0ABM8IZ85</accession>
<evidence type="ECO:0000313" key="2">
    <source>
        <dbReference type="EMBL" id="BES82840.1"/>
    </source>
</evidence>
<organism evidence="2 3">
    <name type="scientific">Pyrodictium abyssi</name>
    <dbReference type="NCBI Taxonomy" id="54256"/>
    <lineage>
        <taxon>Archaea</taxon>
        <taxon>Thermoproteota</taxon>
        <taxon>Thermoprotei</taxon>
        <taxon>Desulfurococcales</taxon>
        <taxon>Pyrodictiaceae</taxon>
        <taxon>Pyrodictium</taxon>
    </lineage>
</organism>
<evidence type="ECO:0000256" key="1">
    <source>
        <dbReference type="SAM" id="MobiDB-lite"/>
    </source>
</evidence>
<feature type="region of interest" description="Disordered" evidence="1">
    <location>
        <begin position="1"/>
        <end position="49"/>
    </location>
</feature>
<dbReference type="Proteomes" id="UP001341135">
    <property type="component" value="Chromosome"/>
</dbReference>
<keyword evidence="3" id="KW-1185">Reference proteome</keyword>
<name>A0ABM8IZ85_9CREN</name>
<dbReference type="RefSeq" id="WP_338250547.1">
    <property type="nucleotide sequence ID" value="NZ_AP028907.1"/>
</dbReference>
<dbReference type="GeneID" id="89290412"/>
<sequence length="49" mass="5156">MSGATEAADKEGPHPPEARRDEPKQGLVRRGREWVPGAFLDAGEALAAG</sequence>